<evidence type="ECO:0000256" key="2">
    <source>
        <dbReference type="ARBA" id="ARBA00022801"/>
    </source>
</evidence>
<keyword evidence="6" id="KW-1185">Reference proteome</keyword>
<sequence>MAFRSRLPMLIVLATLFVALIATLGFAVQRAATSNREEARPIGVMGAPGVTDWPVWGFTHTDYSADEGPASGTAANAIAHRPVLQNQHIMGWGADNPEPSPGTFDFRSLDRRIEYVRKTHGVPIITLCCAPDWMKGGKPGQTDWSRLEVAPTRDHFRDYAELAATVARRYPDVHYFAVWNELKGFFDKTADRWRYEDFTDFYNTVYDAVKAVNPKARVGGPYIPMYSFVGGTHRSAVSGPWGSVDQRVIDAVDYWLAHKHGADFIAVDGPTASDDRDVYPDEVTALDKLGAINAWLRSKTNLPIWWDEYYVEPESLPWTESKRIAINAAALIELARTGVTTVLYWNNEAQDARCQGCLWISTLVRNGGAPGGMLTLLQDFARWFPAGTRLVGLSSTDPRVRVLAQPRQAVAVNVSDRRVRTRIDGEDLTFAPYEIRWLDR</sequence>
<name>A0ABP8TN47_9ACTN</name>
<keyword evidence="2" id="KW-0378">Hydrolase</keyword>
<comment type="caution">
    <text evidence="5">The sequence shown here is derived from an EMBL/GenBank/DDBJ whole genome shotgun (WGS) entry which is preliminary data.</text>
</comment>
<comment type="similarity">
    <text evidence="1">Belongs to the glycosyl hydrolase 39 family.</text>
</comment>
<evidence type="ECO:0000259" key="4">
    <source>
        <dbReference type="Pfam" id="PF01229"/>
    </source>
</evidence>
<evidence type="ECO:0000313" key="5">
    <source>
        <dbReference type="EMBL" id="GAA4609678.1"/>
    </source>
</evidence>
<dbReference type="Pfam" id="PF01229">
    <property type="entry name" value="Glyco_hydro_39"/>
    <property type="match status" value="1"/>
</dbReference>
<dbReference type="PANTHER" id="PTHR12631">
    <property type="entry name" value="ALPHA-L-IDURONIDASE"/>
    <property type="match status" value="1"/>
</dbReference>
<reference evidence="6" key="1">
    <citation type="journal article" date="2019" name="Int. J. Syst. Evol. Microbiol.">
        <title>The Global Catalogue of Microorganisms (GCM) 10K type strain sequencing project: providing services to taxonomists for standard genome sequencing and annotation.</title>
        <authorList>
            <consortium name="The Broad Institute Genomics Platform"/>
            <consortium name="The Broad Institute Genome Sequencing Center for Infectious Disease"/>
            <person name="Wu L."/>
            <person name="Ma J."/>
        </authorList>
    </citation>
    <scope>NUCLEOTIDE SEQUENCE [LARGE SCALE GENOMIC DNA]</scope>
    <source>
        <strain evidence="6">JCM 17938</strain>
    </source>
</reference>
<dbReference type="SUPFAM" id="SSF51445">
    <property type="entry name" value="(Trans)glycosidases"/>
    <property type="match status" value="1"/>
</dbReference>
<evidence type="ECO:0000256" key="3">
    <source>
        <dbReference type="ARBA" id="ARBA00023295"/>
    </source>
</evidence>
<protein>
    <recommendedName>
        <fullName evidence="4">Glycosyl hydrolases family 39 N-terminal catalytic domain-containing protein</fullName>
    </recommendedName>
</protein>
<gene>
    <name evidence="5" type="ORF">GCM10023195_39260</name>
</gene>
<dbReference type="Proteomes" id="UP001500212">
    <property type="component" value="Unassembled WGS sequence"/>
</dbReference>
<dbReference type="InterPro" id="IPR017853">
    <property type="entry name" value="GH"/>
</dbReference>
<evidence type="ECO:0000256" key="1">
    <source>
        <dbReference type="ARBA" id="ARBA00008875"/>
    </source>
</evidence>
<dbReference type="RefSeq" id="WP_345355835.1">
    <property type="nucleotide sequence ID" value="NZ_BAABHJ010000008.1"/>
</dbReference>
<dbReference type="PANTHER" id="PTHR12631:SF10">
    <property type="entry name" value="BETA-XYLOSIDASE-LIKE PROTEIN-RELATED"/>
    <property type="match status" value="1"/>
</dbReference>
<dbReference type="EMBL" id="BAABHJ010000008">
    <property type="protein sequence ID" value="GAA4609678.1"/>
    <property type="molecule type" value="Genomic_DNA"/>
</dbReference>
<organism evidence="5 6">
    <name type="scientific">Actinoallomurus liliacearum</name>
    <dbReference type="NCBI Taxonomy" id="1080073"/>
    <lineage>
        <taxon>Bacteria</taxon>
        <taxon>Bacillati</taxon>
        <taxon>Actinomycetota</taxon>
        <taxon>Actinomycetes</taxon>
        <taxon>Streptosporangiales</taxon>
        <taxon>Thermomonosporaceae</taxon>
        <taxon>Actinoallomurus</taxon>
    </lineage>
</organism>
<evidence type="ECO:0000313" key="6">
    <source>
        <dbReference type="Proteomes" id="UP001500212"/>
    </source>
</evidence>
<dbReference type="InterPro" id="IPR049166">
    <property type="entry name" value="GH39_cat"/>
</dbReference>
<dbReference type="Gene3D" id="3.20.20.80">
    <property type="entry name" value="Glycosidases"/>
    <property type="match status" value="1"/>
</dbReference>
<keyword evidence="3" id="KW-0326">Glycosidase</keyword>
<proteinExistence type="inferred from homology"/>
<feature type="domain" description="Glycosyl hydrolases family 39 N-terminal catalytic" evidence="4">
    <location>
        <begin position="103"/>
        <end position="311"/>
    </location>
</feature>
<accession>A0ABP8TN47</accession>
<dbReference type="InterPro" id="IPR051923">
    <property type="entry name" value="Glycosyl_Hydrolase_39"/>
</dbReference>